<evidence type="ECO:0000313" key="6">
    <source>
        <dbReference type="Proteomes" id="UP001144437"/>
    </source>
</evidence>
<dbReference type="InterPro" id="IPR004958">
    <property type="entry name" value="Herpes_UL4"/>
</dbReference>
<organism evidence="5 6">
    <name type="scientific">Cacatuid alphaherpesvirus 2</name>
    <dbReference type="NCBI Taxonomy" id="2604840"/>
    <lineage>
        <taxon>Viruses</taxon>
        <taxon>Duplodnaviria</taxon>
        <taxon>Heunggongvirae</taxon>
        <taxon>Peploviricota</taxon>
        <taxon>Herviviricetes</taxon>
        <taxon>Herpesvirales</taxon>
        <taxon>Orthoherpesviridae</taxon>
        <taxon>Alphaherpesvirinae</taxon>
        <taxon>Iltovirus</taxon>
        <taxon>Iltovirus cacatuidalpha2</taxon>
    </lineage>
</organism>
<protein>
    <recommendedName>
        <fullName evidence="7">UL4</fullName>
    </recommendedName>
</protein>
<keyword evidence="3" id="KW-1048">Host nucleus</keyword>
<dbReference type="Proteomes" id="UP001144437">
    <property type="component" value="Segment"/>
</dbReference>
<dbReference type="KEGG" id="vg:80540323"/>
<evidence type="ECO:0000256" key="2">
    <source>
        <dbReference type="ARBA" id="ARBA00010784"/>
    </source>
</evidence>
<dbReference type="GO" id="GO:0042025">
    <property type="term" value="C:host cell nucleus"/>
    <property type="evidence" value="ECO:0007669"/>
    <property type="project" value="UniProtKB-SubCell"/>
</dbReference>
<evidence type="ECO:0000256" key="1">
    <source>
        <dbReference type="ARBA" id="ARBA00004147"/>
    </source>
</evidence>
<dbReference type="GeneID" id="80540323"/>
<name>A0A5B9R097_9ALPH</name>
<proteinExistence type="inferred from homology"/>
<comment type="subcellular location">
    <subcellularLocation>
        <location evidence="1">Host nucleus</location>
    </subcellularLocation>
</comment>
<sequence length="200" mass="21848">MIFISYVMVGVQGLGRGTACEYEQTVYSCDGGMRFICVGNKMYRHPLPPGKVVVIHNPVGTMITVDCEEEFCAYCLERNGVHKGLSGETLAFQFSACRFLGREGTRERWSSGNITMMNFLGVAHLTVTVYETPEVSPTSCTPRAQRLNEETEDQPIDGESSLADVIGGEAIVTQPPLFDDIVSLAAKQAGLFTIPHSARC</sequence>
<feature type="region of interest" description="Disordered" evidence="4">
    <location>
        <begin position="136"/>
        <end position="155"/>
    </location>
</feature>
<reference evidence="5" key="1">
    <citation type="journal article" date="2019" name="Vet. Microbiol.">
        <title>Disease surveillance in wild Victorian cacatuids reveals co-infection with multiple agents and detection of novel avian viruses.</title>
        <authorList>
            <person name="Sutherland M."/>
            <person name="Sarker S."/>
            <person name="Vaz P.K."/>
            <person name="Legione A.R."/>
            <person name="Devlin J.M."/>
            <person name="Macwhirter P.L."/>
            <person name="Whiteley P.L."/>
            <person name="Raidal S.R."/>
        </authorList>
    </citation>
    <scope>NUCLEOTIDE SEQUENCE</scope>
    <source>
        <strain evidence="5">97-0001</strain>
    </source>
</reference>
<accession>A0A5B9R097</accession>
<evidence type="ECO:0000256" key="4">
    <source>
        <dbReference type="SAM" id="MobiDB-lite"/>
    </source>
</evidence>
<evidence type="ECO:0000313" key="5">
    <source>
        <dbReference type="EMBL" id="QEG54102.1"/>
    </source>
</evidence>
<dbReference type="Pfam" id="PF03277">
    <property type="entry name" value="Herpes_UL4"/>
    <property type="match status" value="1"/>
</dbReference>
<keyword evidence="6" id="KW-1185">Reference proteome</keyword>
<dbReference type="RefSeq" id="YP_010801612.1">
    <property type="nucleotide sequence ID" value="NC_076966.1"/>
</dbReference>
<evidence type="ECO:0000256" key="3">
    <source>
        <dbReference type="ARBA" id="ARBA00022562"/>
    </source>
</evidence>
<comment type="similarity">
    <text evidence="2">Belongs to the alphaherpesvirinae HHV-1 UL4 family.</text>
</comment>
<evidence type="ECO:0008006" key="7">
    <source>
        <dbReference type="Google" id="ProtNLM"/>
    </source>
</evidence>
<dbReference type="EMBL" id="MK360902">
    <property type="protein sequence ID" value="QEG54102.1"/>
    <property type="molecule type" value="Genomic_DNA"/>
</dbReference>